<keyword evidence="3" id="KW-0547">Nucleotide-binding</keyword>
<accession>A0A090DCM8</accession>
<dbReference type="PANTHER" id="PTHR45772">
    <property type="entry name" value="CONSERVED COMPONENT OF ABC TRANSPORTER FOR NATURAL AMINO ACIDS-RELATED"/>
    <property type="match status" value="1"/>
</dbReference>
<dbReference type="InterPro" id="IPR032823">
    <property type="entry name" value="BCA_ABC_TP_C"/>
</dbReference>
<dbReference type="GO" id="GO:0015188">
    <property type="term" value="F:L-isoleucine transmembrane transporter activity"/>
    <property type="evidence" value="ECO:0007669"/>
    <property type="project" value="TreeGrafter"/>
</dbReference>
<dbReference type="Pfam" id="PF00005">
    <property type="entry name" value="ABC_tran"/>
    <property type="match status" value="1"/>
</dbReference>
<protein>
    <submittedName>
        <fullName evidence="6">Leucine/isoleucine/valine transporter subunit ATP-binding component of ABC superfamily</fullName>
    </submittedName>
</protein>
<dbReference type="InterPro" id="IPR027417">
    <property type="entry name" value="P-loop_NTPase"/>
</dbReference>
<dbReference type="GO" id="GO:0005886">
    <property type="term" value="C:plasma membrane"/>
    <property type="evidence" value="ECO:0007669"/>
    <property type="project" value="TreeGrafter"/>
</dbReference>
<dbReference type="Pfam" id="PF12399">
    <property type="entry name" value="BCA_ABC_TP_C"/>
    <property type="match status" value="1"/>
</dbReference>
<evidence type="ECO:0000256" key="1">
    <source>
        <dbReference type="ARBA" id="ARBA00005417"/>
    </source>
</evidence>
<dbReference type="FunFam" id="3.40.50.300:FF:000421">
    <property type="entry name" value="Branched-chain amino acid ABC transporter ATP-binding protein"/>
    <property type="match status" value="1"/>
</dbReference>
<evidence type="ECO:0000313" key="6">
    <source>
        <dbReference type="EMBL" id="CDX13223.1"/>
    </source>
</evidence>
<evidence type="ECO:0000313" key="7">
    <source>
        <dbReference type="EMBL" id="CDX51257.1"/>
    </source>
</evidence>
<dbReference type="InterPro" id="IPR003593">
    <property type="entry name" value="AAA+_ATPase"/>
</dbReference>
<evidence type="ECO:0000256" key="4">
    <source>
        <dbReference type="ARBA" id="ARBA00022840"/>
    </source>
</evidence>
<dbReference type="PANTHER" id="PTHR45772:SF7">
    <property type="entry name" value="AMINO ACID ABC TRANSPORTER ATP-BINDING PROTEIN"/>
    <property type="match status" value="1"/>
</dbReference>
<dbReference type="Gene3D" id="3.40.50.300">
    <property type="entry name" value="P-loop containing nucleotide triphosphate hydrolases"/>
    <property type="match status" value="1"/>
</dbReference>
<dbReference type="GO" id="GO:1903806">
    <property type="term" value="P:L-isoleucine import across plasma membrane"/>
    <property type="evidence" value="ECO:0007669"/>
    <property type="project" value="TreeGrafter"/>
</dbReference>
<dbReference type="GO" id="GO:0015808">
    <property type="term" value="P:L-alanine transport"/>
    <property type="evidence" value="ECO:0007669"/>
    <property type="project" value="TreeGrafter"/>
</dbReference>
<reference evidence="9" key="4">
    <citation type="submission" date="2014-08" db="EMBL/GenBank/DDBJ databases">
        <authorList>
            <person name="Edwards T."/>
        </authorList>
    </citation>
    <scope>NUCLEOTIDE SEQUENCE [LARGE SCALE GENOMIC DNA]</scope>
</reference>
<feature type="domain" description="ABC transporter" evidence="5">
    <location>
        <begin position="7"/>
        <end position="255"/>
    </location>
</feature>
<organism evidence="6 8">
    <name type="scientific">Mesorhizobium plurifarium</name>
    <dbReference type="NCBI Taxonomy" id="69974"/>
    <lineage>
        <taxon>Bacteria</taxon>
        <taxon>Pseudomonadati</taxon>
        <taxon>Pseudomonadota</taxon>
        <taxon>Alphaproteobacteria</taxon>
        <taxon>Hyphomicrobiales</taxon>
        <taxon>Phyllobacteriaceae</taxon>
        <taxon>Mesorhizobium</taxon>
    </lineage>
</organism>
<dbReference type="EMBL" id="CCND01000005">
    <property type="protein sequence ID" value="CDX51257.1"/>
    <property type="molecule type" value="Genomic_DNA"/>
</dbReference>
<reference evidence="7" key="1">
    <citation type="submission" date="2014-08" db="EMBL/GenBank/DDBJ databases">
        <title>DNA barcoding of Bradysia (Diptera: Sciaridae) for detection of the immature stages on agricultural crops.</title>
        <authorList>
            <person name="Shin S."/>
            <person name="Jung S."/>
            <person name="Heller K."/>
            <person name="Menzel F."/>
            <person name="Hong T.-K."/>
            <person name="Lee H."/>
            <person name="Lee S."/>
        </authorList>
    </citation>
    <scope>NUCLEOTIDE SEQUENCE</scope>
</reference>
<gene>
    <name evidence="6" type="primary">livG</name>
    <name evidence="7" type="ORF">MPL1032_130219</name>
    <name evidence="6" type="ORF">MPL3356_140107</name>
</gene>
<dbReference type="InterPro" id="IPR051120">
    <property type="entry name" value="ABC_AA/LPS_Transport"/>
</dbReference>
<dbReference type="STRING" id="69974.MPLDJ20_150210"/>
<evidence type="ECO:0000256" key="2">
    <source>
        <dbReference type="ARBA" id="ARBA00022448"/>
    </source>
</evidence>
<dbReference type="GO" id="GO:1903805">
    <property type="term" value="P:L-valine import across plasma membrane"/>
    <property type="evidence" value="ECO:0007669"/>
    <property type="project" value="TreeGrafter"/>
</dbReference>
<evidence type="ECO:0000259" key="5">
    <source>
        <dbReference type="PROSITE" id="PS50893"/>
    </source>
</evidence>
<evidence type="ECO:0000313" key="8">
    <source>
        <dbReference type="Proteomes" id="UP000045285"/>
    </source>
</evidence>
<dbReference type="CDD" id="cd03219">
    <property type="entry name" value="ABC_Mj1267_LivG_branched"/>
    <property type="match status" value="1"/>
</dbReference>
<dbReference type="Proteomes" id="UP000045285">
    <property type="component" value="Unassembled WGS sequence"/>
</dbReference>
<comment type="similarity">
    <text evidence="1">Belongs to the ABC transporter superfamily.</text>
</comment>
<dbReference type="SMART" id="SM00382">
    <property type="entry name" value="AAA"/>
    <property type="match status" value="1"/>
</dbReference>
<dbReference type="GO" id="GO:0005524">
    <property type="term" value="F:ATP binding"/>
    <property type="evidence" value="ECO:0007669"/>
    <property type="project" value="UniProtKB-KW"/>
</dbReference>
<name>A0A090DCM8_MESPL</name>
<dbReference type="PROSITE" id="PS50893">
    <property type="entry name" value="ABC_TRANSPORTER_2"/>
    <property type="match status" value="1"/>
</dbReference>
<keyword evidence="8" id="KW-1185">Reference proteome</keyword>
<dbReference type="AlphaFoldDB" id="A0A090DCM8"/>
<keyword evidence="2" id="KW-0813">Transport</keyword>
<dbReference type="GO" id="GO:0015192">
    <property type="term" value="F:L-phenylalanine transmembrane transporter activity"/>
    <property type="evidence" value="ECO:0007669"/>
    <property type="project" value="TreeGrafter"/>
</dbReference>
<dbReference type="InterPro" id="IPR017871">
    <property type="entry name" value="ABC_transporter-like_CS"/>
</dbReference>
<dbReference type="GO" id="GO:0016887">
    <property type="term" value="F:ATP hydrolysis activity"/>
    <property type="evidence" value="ECO:0007669"/>
    <property type="project" value="InterPro"/>
</dbReference>
<dbReference type="EMBL" id="CCMZ01000006">
    <property type="protein sequence ID" value="CDX13223.1"/>
    <property type="molecule type" value="Genomic_DNA"/>
</dbReference>
<evidence type="ECO:0000313" key="9">
    <source>
        <dbReference type="Proteomes" id="UP000182888"/>
    </source>
</evidence>
<dbReference type="Proteomes" id="UP000182888">
    <property type="component" value="Unassembled WGS sequence"/>
</dbReference>
<dbReference type="SUPFAM" id="SSF52540">
    <property type="entry name" value="P-loop containing nucleoside triphosphate hydrolases"/>
    <property type="match status" value="1"/>
</dbReference>
<keyword evidence="4 6" id="KW-0067">ATP-binding</keyword>
<sequence>MTTMALLEVRDLRLSFGGLKVLQDISFSVEKGAINSLIGPNGAGKTSLFNCLTGFYKPKGGSIRLGGRPITGLPPHRITALGLARTFQNIRLFKEMSVLENAMSGQHCRSRHGIVSAILHLPSQRREEERIRAAGMRWLDFVGIAEHAHRLAGGLSYGDQRRLELARALASTPEIILLDEPAAGLNEREKLDLVHLIRRIRDETGVTVLLIEHDMGLVMQVSEKIVVFDYGQKIADGAPEAVRADPKVIEAYLGTED</sequence>
<dbReference type="PROSITE" id="PS00211">
    <property type="entry name" value="ABC_TRANSPORTER_1"/>
    <property type="match status" value="1"/>
</dbReference>
<proteinExistence type="inferred from homology"/>
<dbReference type="GO" id="GO:0042941">
    <property type="term" value="P:D-alanine transmembrane transport"/>
    <property type="evidence" value="ECO:0007669"/>
    <property type="project" value="TreeGrafter"/>
</dbReference>
<evidence type="ECO:0000256" key="3">
    <source>
        <dbReference type="ARBA" id="ARBA00022741"/>
    </source>
</evidence>
<reference evidence="6" key="2">
    <citation type="submission" date="2014-08" db="EMBL/GenBank/DDBJ databases">
        <authorList>
            <person name="Moulin Lionel"/>
        </authorList>
    </citation>
    <scope>NUCLEOTIDE SEQUENCE [LARGE SCALE GENOMIC DNA]</scope>
</reference>
<dbReference type="GO" id="GO:0005304">
    <property type="term" value="F:L-valine transmembrane transporter activity"/>
    <property type="evidence" value="ECO:0007669"/>
    <property type="project" value="TreeGrafter"/>
</dbReference>
<dbReference type="InterPro" id="IPR003439">
    <property type="entry name" value="ABC_transporter-like_ATP-bd"/>
</dbReference>
<reference evidence="8" key="3">
    <citation type="submission" date="2014-08" db="EMBL/GenBank/DDBJ databases">
        <authorList>
            <person name="Moulin L."/>
        </authorList>
    </citation>
    <scope>NUCLEOTIDE SEQUENCE [LARGE SCALE GENOMIC DNA]</scope>
</reference>